<evidence type="ECO:0000313" key="1">
    <source>
        <dbReference type="EMBL" id="CCU82396.1"/>
    </source>
</evidence>
<dbReference type="EMBL" id="CAUH01006332">
    <property type="protein sequence ID" value="CCU82396.1"/>
    <property type="molecule type" value="Genomic_DNA"/>
</dbReference>
<comment type="caution">
    <text evidence="1">The sequence shown here is derived from an EMBL/GenBank/DDBJ whole genome shotgun (WGS) entry which is preliminary data.</text>
</comment>
<accession>N1JP72</accession>
<dbReference type="AlphaFoldDB" id="N1JP72"/>
<dbReference type="HOGENOM" id="CLU_056196_1_1_1"/>
<dbReference type="InParanoid" id="N1JP72"/>
<dbReference type="Proteomes" id="UP000015441">
    <property type="component" value="Unassembled WGS sequence"/>
</dbReference>
<proteinExistence type="predicted"/>
<keyword evidence="2" id="KW-1185">Reference proteome</keyword>
<protein>
    <submittedName>
        <fullName evidence="1">Putative effector protein</fullName>
    </submittedName>
</protein>
<organism evidence="1 2">
    <name type="scientific">Blumeria graminis f. sp. hordei (strain DH14)</name>
    <name type="common">Barley powdery mildew</name>
    <name type="synonym">Oidium monilioides f. sp. hordei</name>
    <dbReference type="NCBI Taxonomy" id="546991"/>
    <lineage>
        <taxon>Eukaryota</taxon>
        <taxon>Fungi</taxon>
        <taxon>Dikarya</taxon>
        <taxon>Ascomycota</taxon>
        <taxon>Pezizomycotina</taxon>
        <taxon>Leotiomycetes</taxon>
        <taxon>Erysiphales</taxon>
        <taxon>Erysiphaceae</taxon>
        <taxon>Blumeria</taxon>
        <taxon>Blumeria hordei</taxon>
    </lineage>
</organism>
<name>N1JP72_BLUG1</name>
<sequence>MQCVIAFLLLSAKDPENMDRLIVTQFEANKPSYGVYELTASRNFPNLKPIIQSGLIWNPALEDGTHIMSYCSESLQSHEIVDKITSGMTDITPRAHLHWNENLEAEMDCYRSLKFVNDPEEKFADNIISEFSPKMKLMCTNQIILNLAFSGIIAVDGVYRKYAPPKAEQPVAVTLDQPMELSSLLLNGELIVGEKTVFGQEALAWY</sequence>
<gene>
    <name evidence="1" type="ORF">BGHDH14_bghG006332000001001</name>
</gene>
<reference evidence="1 2" key="1">
    <citation type="journal article" date="2010" name="Science">
        <title>Genome expansion and gene loss in powdery mildew fungi reveal tradeoffs in extreme parasitism.</title>
        <authorList>
            <person name="Spanu P.D."/>
            <person name="Abbott J.C."/>
            <person name="Amselem J."/>
            <person name="Burgis T.A."/>
            <person name="Soanes D.M."/>
            <person name="Stueber K."/>
            <person name="Ver Loren van Themaat E."/>
            <person name="Brown J.K.M."/>
            <person name="Butcher S.A."/>
            <person name="Gurr S.J."/>
            <person name="Lebrun M.-H."/>
            <person name="Ridout C.J."/>
            <person name="Schulze-Lefert P."/>
            <person name="Talbot N.J."/>
            <person name="Ahmadinejad N."/>
            <person name="Ametz C."/>
            <person name="Barton G.R."/>
            <person name="Benjdia M."/>
            <person name="Bidzinski P."/>
            <person name="Bindschedler L.V."/>
            <person name="Both M."/>
            <person name="Brewer M.T."/>
            <person name="Cadle-Davidson L."/>
            <person name="Cadle-Davidson M.M."/>
            <person name="Collemare J."/>
            <person name="Cramer R."/>
            <person name="Frenkel O."/>
            <person name="Godfrey D."/>
            <person name="Harriman J."/>
            <person name="Hoede C."/>
            <person name="King B.C."/>
            <person name="Klages S."/>
            <person name="Kleemann J."/>
            <person name="Knoll D."/>
            <person name="Koti P.S."/>
            <person name="Kreplak J."/>
            <person name="Lopez-Ruiz F.J."/>
            <person name="Lu X."/>
            <person name="Maekawa T."/>
            <person name="Mahanil S."/>
            <person name="Micali C."/>
            <person name="Milgroom M.G."/>
            <person name="Montana G."/>
            <person name="Noir S."/>
            <person name="O'Connell R.J."/>
            <person name="Oberhaensli S."/>
            <person name="Parlange F."/>
            <person name="Pedersen C."/>
            <person name="Quesneville H."/>
            <person name="Reinhardt R."/>
            <person name="Rott M."/>
            <person name="Sacristan S."/>
            <person name="Schmidt S.M."/>
            <person name="Schoen M."/>
            <person name="Skamnioti P."/>
            <person name="Sommer H."/>
            <person name="Stephens A."/>
            <person name="Takahara H."/>
            <person name="Thordal-Christensen H."/>
            <person name="Vigouroux M."/>
            <person name="Wessling R."/>
            <person name="Wicker T."/>
            <person name="Panstruga R."/>
        </authorList>
    </citation>
    <scope>NUCLEOTIDE SEQUENCE [LARGE SCALE GENOMIC DNA]</scope>
    <source>
        <strain evidence="1">DH14</strain>
    </source>
</reference>
<dbReference type="OrthoDB" id="10344459at2759"/>
<evidence type="ECO:0000313" key="2">
    <source>
        <dbReference type="Proteomes" id="UP000015441"/>
    </source>
</evidence>